<feature type="domain" description="DUF3291" evidence="1">
    <location>
        <begin position="6"/>
        <end position="143"/>
    </location>
</feature>
<name>A0A919TA96_9ACTN</name>
<dbReference type="AlphaFoldDB" id="A0A919TA96"/>
<gene>
    <name evidence="2" type="ORF">Ato02nite_022090</name>
</gene>
<dbReference type="InterPro" id="IPR011008">
    <property type="entry name" value="Dimeric_a/b-barrel"/>
</dbReference>
<evidence type="ECO:0000313" key="3">
    <source>
        <dbReference type="Proteomes" id="UP000677082"/>
    </source>
</evidence>
<dbReference type="RefSeq" id="WP_213006342.1">
    <property type="nucleotide sequence ID" value="NZ_BOQN01000028.1"/>
</dbReference>
<dbReference type="EMBL" id="BOQN01000028">
    <property type="protein sequence ID" value="GIM90416.1"/>
    <property type="molecule type" value="Genomic_DNA"/>
</dbReference>
<evidence type="ECO:0000259" key="1">
    <source>
        <dbReference type="Pfam" id="PF11695"/>
    </source>
</evidence>
<dbReference type="InterPro" id="IPR021708">
    <property type="entry name" value="DUF3291"/>
</dbReference>
<protein>
    <recommendedName>
        <fullName evidence="1">DUF3291 domain-containing protein</fullName>
    </recommendedName>
</protein>
<reference evidence="2 3" key="1">
    <citation type="submission" date="2021-03" db="EMBL/GenBank/DDBJ databases">
        <title>Whole genome shotgun sequence of Actinoplanes toevensis NBRC 105298.</title>
        <authorList>
            <person name="Komaki H."/>
            <person name="Tamura T."/>
        </authorList>
    </citation>
    <scope>NUCLEOTIDE SEQUENCE [LARGE SCALE GENOMIC DNA]</scope>
    <source>
        <strain evidence="2 3">NBRC 105298</strain>
    </source>
</reference>
<organism evidence="2 3">
    <name type="scientific">Paractinoplanes toevensis</name>
    <dbReference type="NCBI Taxonomy" id="571911"/>
    <lineage>
        <taxon>Bacteria</taxon>
        <taxon>Bacillati</taxon>
        <taxon>Actinomycetota</taxon>
        <taxon>Actinomycetes</taxon>
        <taxon>Micromonosporales</taxon>
        <taxon>Micromonosporaceae</taxon>
        <taxon>Paractinoplanes</taxon>
    </lineage>
</organism>
<comment type="caution">
    <text evidence="2">The sequence shown here is derived from an EMBL/GenBank/DDBJ whole genome shotgun (WGS) entry which is preliminary data.</text>
</comment>
<keyword evidence="3" id="KW-1185">Reference proteome</keyword>
<accession>A0A919TA96</accession>
<dbReference type="SUPFAM" id="SSF54909">
    <property type="entry name" value="Dimeric alpha+beta barrel"/>
    <property type="match status" value="1"/>
</dbReference>
<evidence type="ECO:0000313" key="2">
    <source>
        <dbReference type="EMBL" id="GIM90416.1"/>
    </source>
</evidence>
<proteinExistence type="predicted"/>
<sequence>MSSFHLAQMNTARLRAPLEDPSMTEFAEGVALMNDLADRSPGFVWRLIGDSGDGTIAAPSDPSRIYTLSVWETPEHLRAYAYQSQHLEYLRRRRDWFIPNGHQAALVLWWLPAGQIPTLRQGISRLGRLQAAGPNPDAFTFRELFPAPSPVAG</sequence>
<dbReference type="Pfam" id="PF11695">
    <property type="entry name" value="DUF3291"/>
    <property type="match status" value="1"/>
</dbReference>
<dbReference type="Proteomes" id="UP000677082">
    <property type="component" value="Unassembled WGS sequence"/>
</dbReference>